<evidence type="ECO:0000256" key="4">
    <source>
        <dbReference type="ARBA" id="ARBA00022833"/>
    </source>
</evidence>
<accession>A0A8J2NY43</accession>
<dbReference type="Proteomes" id="UP000708208">
    <property type="component" value="Unassembled WGS sequence"/>
</dbReference>
<dbReference type="GO" id="GO:0008270">
    <property type="term" value="F:zinc ion binding"/>
    <property type="evidence" value="ECO:0007669"/>
    <property type="project" value="UniProtKB-KW"/>
</dbReference>
<evidence type="ECO:0008006" key="9">
    <source>
        <dbReference type="Google" id="ProtNLM"/>
    </source>
</evidence>
<evidence type="ECO:0000313" key="7">
    <source>
        <dbReference type="EMBL" id="CAG7724669.1"/>
    </source>
</evidence>
<name>A0A8J2NY43_9HEXA</name>
<feature type="region of interest" description="Disordered" evidence="6">
    <location>
        <begin position="134"/>
        <end position="167"/>
    </location>
</feature>
<organism evidence="7 8">
    <name type="scientific">Allacma fusca</name>
    <dbReference type="NCBI Taxonomy" id="39272"/>
    <lineage>
        <taxon>Eukaryota</taxon>
        <taxon>Metazoa</taxon>
        <taxon>Ecdysozoa</taxon>
        <taxon>Arthropoda</taxon>
        <taxon>Hexapoda</taxon>
        <taxon>Collembola</taxon>
        <taxon>Symphypleona</taxon>
        <taxon>Sminthuridae</taxon>
        <taxon>Allacma</taxon>
    </lineage>
</organism>
<proteinExistence type="predicted"/>
<evidence type="ECO:0000256" key="3">
    <source>
        <dbReference type="ARBA" id="ARBA00022771"/>
    </source>
</evidence>
<dbReference type="PANTHER" id="PTHR46481">
    <property type="entry name" value="ZINC FINGER BED DOMAIN-CONTAINING PROTEIN 4"/>
    <property type="match status" value="1"/>
</dbReference>
<evidence type="ECO:0000256" key="2">
    <source>
        <dbReference type="ARBA" id="ARBA00022723"/>
    </source>
</evidence>
<dbReference type="PANTHER" id="PTHR46481:SF10">
    <property type="entry name" value="ZINC FINGER BED DOMAIN-CONTAINING PROTEIN 39"/>
    <property type="match status" value="1"/>
</dbReference>
<protein>
    <recommendedName>
        <fullName evidence="9">Transposase</fullName>
    </recommendedName>
</protein>
<feature type="non-terminal residue" evidence="7">
    <location>
        <position position="1"/>
    </location>
</feature>
<feature type="compositionally biased region" description="Polar residues" evidence="6">
    <location>
        <begin position="151"/>
        <end position="162"/>
    </location>
</feature>
<dbReference type="OrthoDB" id="1607513at2759"/>
<keyword evidence="2" id="KW-0479">Metal-binding</keyword>
<gene>
    <name evidence="7" type="ORF">AFUS01_LOCUS13673</name>
</gene>
<reference evidence="7" key="1">
    <citation type="submission" date="2021-06" db="EMBL/GenBank/DDBJ databases">
        <authorList>
            <person name="Hodson N. C."/>
            <person name="Mongue J. A."/>
            <person name="Jaron S. K."/>
        </authorList>
    </citation>
    <scope>NUCLEOTIDE SEQUENCE</scope>
</reference>
<keyword evidence="3" id="KW-0863">Zinc-finger</keyword>
<keyword evidence="4" id="KW-0862">Zinc</keyword>
<evidence type="ECO:0000256" key="1">
    <source>
        <dbReference type="ARBA" id="ARBA00004123"/>
    </source>
</evidence>
<dbReference type="GO" id="GO:0005634">
    <property type="term" value="C:nucleus"/>
    <property type="evidence" value="ECO:0007669"/>
    <property type="project" value="UniProtKB-SubCell"/>
</dbReference>
<dbReference type="InterPro" id="IPR052035">
    <property type="entry name" value="ZnF_BED_domain_contain"/>
</dbReference>
<dbReference type="AlphaFoldDB" id="A0A8J2NY43"/>
<sequence length="205" mass="22945">NAPGKISIVVDCWSTRNGHSFHGILATFVDENWNYQQVVLDFDILVGSHSDKNLATSVFKTLDEYDIKEKLLVITTDNASNMDTMLFELREMLKIHNIDFNIPDQRIRCLAHITNSSCQASLKVLKECNSDGNPGLFEDNNDDSGDKDQSFPPQVNSKQRSNGGKLPNELSVYGRALDATMISDDYLAGMSLSESEWSLVEDISY</sequence>
<comment type="subcellular location">
    <subcellularLocation>
        <location evidence="1">Nucleus</location>
    </subcellularLocation>
</comment>
<evidence type="ECO:0000256" key="6">
    <source>
        <dbReference type="SAM" id="MobiDB-lite"/>
    </source>
</evidence>
<keyword evidence="5" id="KW-0539">Nucleus</keyword>
<evidence type="ECO:0000256" key="5">
    <source>
        <dbReference type="ARBA" id="ARBA00023242"/>
    </source>
</evidence>
<keyword evidence="8" id="KW-1185">Reference proteome</keyword>
<evidence type="ECO:0000313" key="8">
    <source>
        <dbReference type="Proteomes" id="UP000708208"/>
    </source>
</evidence>
<dbReference type="EMBL" id="CAJVCH010112382">
    <property type="protein sequence ID" value="CAG7724669.1"/>
    <property type="molecule type" value="Genomic_DNA"/>
</dbReference>
<comment type="caution">
    <text evidence="7">The sequence shown here is derived from an EMBL/GenBank/DDBJ whole genome shotgun (WGS) entry which is preliminary data.</text>
</comment>